<dbReference type="AlphaFoldDB" id="A0A9Q3E4G5"/>
<feature type="domain" description="CCHC-type" evidence="4">
    <location>
        <begin position="74"/>
        <end position="89"/>
    </location>
</feature>
<dbReference type="GO" id="GO:0008270">
    <property type="term" value="F:zinc ion binding"/>
    <property type="evidence" value="ECO:0007669"/>
    <property type="project" value="UniProtKB-KW"/>
</dbReference>
<protein>
    <recommendedName>
        <fullName evidence="4">CCHC-type domain-containing protein</fullName>
    </recommendedName>
</protein>
<feature type="region of interest" description="Disordered" evidence="3">
    <location>
        <begin position="85"/>
        <end position="124"/>
    </location>
</feature>
<gene>
    <name evidence="5" type="ORF">O181_054339</name>
</gene>
<dbReference type="Proteomes" id="UP000765509">
    <property type="component" value="Unassembled WGS sequence"/>
</dbReference>
<reference evidence="5" key="1">
    <citation type="submission" date="2021-03" db="EMBL/GenBank/DDBJ databases">
        <title>Draft genome sequence of rust myrtle Austropuccinia psidii MF-1, a brazilian biotype.</title>
        <authorList>
            <person name="Quecine M.C."/>
            <person name="Pachon D.M.R."/>
            <person name="Bonatelli M.L."/>
            <person name="Correr F.H."/>
            <person name="Franceschini L.M."/>
            <person name="Leite T.F."/>
            <person name="Margarido G.R.A."/>
            <person name="Almeida C.A."/>
            <person name="Ferrarezi J.A."/>
            <person name="Labate C.A."/>
        </authorList>
    </citation>
    <scope>NUCLEOTIDE SEQUENCE</scope>
    <source>
        <strain evidence="5">MF-1</strain>
    </source>
</reference>
<dbReference type="InterPro" id="IPR001878">
    <property type="entry name" value="Znf_CCHC"/>
</dbReference>
<keyword evidence="2" id="KW-0479">Metal-binding</keyword>
<dbReference type="EMBL" id="AVOT02024129">
    <property type="protein sequence ID" value="MBW0514624.1"/>
    <property type="molecule type" value="Genomic_DNA"/>
</dbReference>
<evidence type="ECO:0000256" key="1">
    <source>
        <dbReference type="ARBA" id="ARBA00022664"/>
    </source>
</evidence>
<dbReference type="Gene3D" id="4.10.60.10">
    <property type="entry name" value="Zinc finger, CCHC-type"/>
    <property type="match status" value="1"/>
</dbReference>
<dbReference type="InterPro" id="IPR036875">
    <property type="entry name" value="Znf_CCHC_sf"/>
</dbReference>
<dbReference type="Pfam" id="PF00098">
    <property type="entry name" value="zf-CCHC"/>
    <property type="match status" value="1"/>
</dbReference>
<proteinExistence type="predicted"/>
<feature type="region of interest" description="Disordered" evidence="3">
    <location>
        <begin position="31"/>
        <end position="50"/>
    </location>
</feature>
<sequence length="282" mass="32372">MSGELEHAVKCRCNQSCTLDEITNNFQDVSKRNNIGKYSPYESSGTREKQPFRLEFKDKPRERVAEVTKKKNYCHNCGSTDHYANNCPKEKKKVPEEELPTEDFESESMGDAIKEQSDEDQDPREEFLVEYQEETPLETQGIQLEAGMPQDTANKKLCKHTQDAQTFLVKPAKGMEYIHQTVTKMTVFIENSQHPLIIDSRAHCSIGAKNYLDHHFPNWEKQLLPTKAKSLKNASGKMTAIGTAIKKIILIHRKGNLRFNTDYVVLEDAHIQGFYWEQTTKG</sequence>
<dbReference type="GO" id="GO:0003676">
    <property type="term" value="F:nucleic acid binding"/>
    <property type="evidence" value="ECO:0007669"/>
    <property type="project" value="InterPro"/>
</dbReference>
<keyword evidence="2" id="KW-0863">Zinc-finger</keyword>
<comment type="caution">
    <text evidence="5">The sequence shown here is derived from an EMBL/GenBank/DDBJ whole genome shotgun (WGS) entry which is preliminary data.</text>
</comment>
<evidence type="ECO:0000313" key="6">
    <source>
        <dbReference type="Proteomes" id="UP000765509"/>
    </source>
</evidence>
<keyword evidence="2" id="KW-0862">Zinc</keyword>
<feature type="compositionally biased region" description="Acidic residues" evidence="3">
    <location>
        <begin position="97"/>
        <end position="108"/>
    </location>
</feature>
<organism evidence="5 6">
    <name type="scientific">Austropuccinia psidii MF-1</name>
    <dbReference type="NCBI Taxonomy" id="1389203"/>
    <lineage>
        <taxon>Eukaryota</taxon>
        <taxon>Fungi</taxon>
        <taxon>Dikarya</taxon>
        <taxon>Basidiomycota</taxon>
        <taxon>Pucciniomycotina</taxon>
        <taxon>Pucciniomycetes</taxon>
        <taxon>Pucciniales</taxon>
        <taxon>Sphaerophragmiaceae</taxon>
        <taxon>Austropuccinia</taxon>
    </lineage>
</organism>
<keyword evidence="1" id="KW-0507">mRNA processing</keyword>
<dbReference type="GO" id="GO:0006397">
    <property type="term" value="P:mRNA processing"/>
    <property type="evidence" value="ECO:0007669"/>
    <property type="project" value="UniProtKB-KW"/>
</dbReference>
<accession>A0A9Q3E4G5</accession>
<dbReference type="SMART" id="SM00343">
    <property type="entry name" value="ZnF_C2HC"/>
    <property type="match status" value="1"/>
</dbReference>
<name>A0A9Q3E4G5_9BASI</name>
<dbReference type="SUPFAM" id="SSF57756">
    <property type="entry name" value="Retrovirus zinc finger-like domains"/>
    <property type="match status" value="1"/>
</dbReference>
<evidence type="ECO:0000259" key="4">
    <source>
        <dbReference type="PROSITE" id="PS50158"/>
    </source>
</evidence>
<evidence type="ECO:0000256" key="3">
    <source>
        <dbReference type="SAM" id="MobiDB-lite"/>
    </source>
</evidence>
<evidence type="ECO:0000256" key="2">
    <source>
        <dbReference type="PROSITE-ProRule" id="PRU00047"/>
    </source>
</evidence>
<keyword evidence="6" id="KW-1185">Reference proteome</keyword>
<evidence type="ECO:0000313" key="5">
    <source>
        <dbReference type="EMBL" id="MBW0514624.1"/>
    </source>
</evidence>
<dbReference type="PROSITE" id="PS50158">
    <property type="entry name" value="ZF_CCHC"/>
    <property type="match status" value="1"/>
</dbReference>